<feature type="region of interest" description="Disordered" evidence="1">
    <location>
        <begin position="232"/>
        <end position="255"/>
    </location>
</feature>
<evidence type="ECO:0000313" key="3">
    <source>
        <dbReference type="Proteomes" id="UP001231518"/>
    </source>
</evidence>
<comment type="caution">
    <text evidence="2">The sequence shown here is derived from an EMBL/GenBank/DDBJ whole genome shotgun (WGS) entry which is preliminary data.</text>
</comment>
<dbReference type="GO" id="GO:0003676">
    <property type="term" value="F:nucleic acid binding"/>
    <property type="evidence" value="ECO:0007669"/>
    <property type="project" value="InterPro"/>
</dbReference>
<sequence>MMRCQVKCKHITMETTEVEKSAAPGSEETSQLNRNRSFKSKQLVRSQAIRETHSPPRALSPAQPTPTVTISTTTVANSTPSVGNSVPSGENASHAASNIENGTNDTENAVRHIITSPSVGNSLSSAGNSPPSVGNSLTSVGNSPPNVVNSSHCVVNSPPSVENFPPSYGNLPPSVVNSSAMSEKASNERTVSVSEDSSHVNVRCSDVVNSSDVKHSDSDDYKKKQPVEIQITSGGWDDSHHERHRPRRWHSDAPRDLLSNNPRVSCVCGYCAACVHCRGRRRRHYCPTKQDSGIVCPDDCADTDDHDMAGASNNNDTMRKSSSLDVDDQPYYCRCPERKETRPRTITRNDSDDRYEPTGPELVNFIKDTLNKNMRDRMALLKIERELHALVNDTG</sequence>
<dbReference type="AlphaFoldDB" id="A0AAD7Y6Z9"/>
<gene>
    <name evidence="2" type="ORF">PYW07_011638</name>
</gene>
<feature type="region of interest" description="Disordered" evidence="1">
    <location>
        <begin position="17"/>
        <end position="103"/>
    </location>
</feature>
<dbReference type="Proteomes" id="UP001231518">
    <property type="component" value="Chromosome 29"/>
</dbReference>
<dbReference type="InterPro" id="IPR036867">
    <property type="entry name" value="R3H_dom_sf"/>
</dbReference>
<feature type="region of interest" description="Disordered" evidence="1">
    <location>
        <begin position="117"/>
        <end position="144"/>
    </location>
</feature>
<organism evidence="2 3">
    <name type="scientific">Mythimna separata</name>
    <name type="common">Oriental armyworm</name>
    <name type="synonym">Pseudaletia separata</name>
    <dbReference type="NCBI Taxonomy" id="271217"/>
    <lineage>
        <taxon>Eukaryota</taxon>
        <taxon>Metazoa</taxon>
        <taxon>Ecdysozoa</taxon>
        <taxon>Arthropoda</taxon>
        <taxon>Hexapoda</taxon>
        <taxon>Insecta</taxon>
        <taxon>Pterygota</taxon>
        <taxon>Neoptera</taxon>
        <taxon>Endopterygota</taxon>
        <taxon>Lepidoptera</taxon>
        <taxon>Glossata</taxon>
        <taxon>Ditrysia</taxon>
        <taxon>Noctuoidea</taxon>
        <taxon>Noctuidae</taxon>
        <taxon>Noctuinae</taxon>
        <taxon>Hadenini</taxon>
        <taxon>Mythimna</taxon>
    </lineage>
</organism>
<feature type="compositionally biased region" description="Low complexity" evidence="1">
    <location>
        <begin position="65"/>
        <end position="80"/>
    </location>
</feature>
<dbReference type="Gene3D" id="3.30.1370.50">
    <property type="entry name" value="R3H-like domain"/>
    <property type="match status" value="1"/>
</dbReference>
<evidence type="ECO:0000313" key="2">
    <source>
        <dbReference type="EMBL" id="KAJ8704450.1"/>
    </source>
</evidence>
<keyword evidence="3" id="KW-1185">Reference proteome</keyword>
<evidence type="ECO:0000256" key="1">
    <source>
        <dbReference type="SAM" id="MobiDB-lite"/>
    </source>
</evidence>
<accession>A0AAD7Y6Z9</accession>
<feature type="compositionally biased region" description="Polar residues" evidence="1">
    <location>
        <begin position="81"/>
        <end position="103"/>
    </location>
</feature>
<feature type="compositionally biased region" description="Polar residues" evidence="1">
    <location>
        <begin position="117"/>
        <end position="138"/>
    </location>
</feature>
<reference evidence="2" key="1">
    <citation type="submission" date="2023-03" db="EMBL/GenBank/DDBJ databases">
        <title>Chromosome-level genomes of two armyworms, Mythimna separata and Mythimna loreyi, provide insights into the biosynthesis and reception of sex pheromones.</title>
        <authorList>
            <person name="Zhao H."/>
        </authorList>
    </citation>
    <scope>NUCLEOTIDE SEQUENCE</scope>
    <source>
        <strain evidence="2">BeijingLab</strain>
        <tissue evidence="2">Pupa</tissue>
    </source>
</reference>
<feature type="region of interest" description="Disordered" evidence="1">
    <location>
        <begin position="175"/>
        <end position="199"/>
    </location>
</feature>
<name>A0AAD7Y6Z9_MYTSE</name>
<protein>
    <submittedName>
        <fullName evidence="2">Uncharacterized protein</fullName>
    </submittedName>
</protein>
<proteinExistence type="predicted"/>
<dbReference type="EMBL" id="JARGEI010000031">
    <property type="protein sequence ID" value="KAJ8704450.1"/>
    <property type="molecule type" value="Genomic_DNA"/>
</dbReference>